<sequence>MRHIRTLFAVVCVGWATRADAQEAVALSEGFRPNHAYKVDVRVQLSGKLAVPQGKDKAPQLLPVLGSSKVVYDERVLEPDEANAQKTVRTYRDVEFRRMVGNVTQDAVVRPSVRRMVLIRANDRRAPFSPDGPLTWGEIDVVRTDVFLPATVPGLLPANAVKTGEKWAASAAAVAELTDMEKVDDGGLTVEFQGVANTDGKRLARLRISGTVRGVNEDGPNRQKLEGTAFFDLDAKFLTYLSVKGTHELLDGTSGQTTGAIEGSFILTRTPLAALPPDLSDASLRGLALKPDAENTLLLYDDQRLGVRFLYPRSWRVGAVQGKQVTLDHSRLGGGILVTVETAAKTPAVDDYLRETTAFLEKEKARVSVAARPARIRAEPITVDRFALDVAFGTELAKMEYAVLKQTDGGATVAARLPLGPAAELRADLERVVRSMSITRRIE</sequence>
<proteinExistence type="predicted"/>
<accession>A0A517XYG2</accession>
<dbReference type="Proteomes" id="UP000319576">
    <property type="component" value="Chromosome"/>
</dbReference>
<dbReference type="OrthoDB" id="279302at2"/>
<evidence type="ECO:0000313" key="2">
    <source>
        <dbReference type="Proteomes" id="UP000319576"/>
    </source>
</evidence>
<dbReference type="KEGG" id="uli:ETAA1_45400"/>
<dbReference type="AlphaFoldDB" id="A0A517XYG2"/>
<name>A0A517XYG2_9BACT</name>
<protein>
    <submittedName>
        <fullName evidence="1">Uncharacterized protein</fullName>
    </submittedName>
</protein>
<keyword evidence="2" id="KW-1185">Reference proteome</keyword>
<organism evidence="1 2">
    <name type="scientific">Urbifossiella limnaea</name>
    <dbReference type="NCBI Taxonomy" id="2528023"/>
    <lineage>
        <taxon>Bacteria</taxon>
        <taxon>Pseudomonadati</taxon>
        <taxon>Planctomycetota</taxon>
        <taxon>Planctomycetia</taxon>
        <taxon>Gemmatales</taxon>
        <taxon>Gemmataceae</taxon>
        <taxon>Urbifossiella</taxon>
    </lineage>
</organism>
<reference evidence="1 2" key="1">
    <citation type="submission" date="2019-02" db="EMBL/GenBank/DDBJ databases">
        <title>Deep-cultivation of Planctomycetes and their phenomic and genomic characterization uncovers novel biology.</title>
        <authorList>
            <person name="Wiegand S."/>
            <person name="Jogler M."/>
            <person name="Boedeker C."/>
            <person name="Pinto D."/>
            <person name="Vollmers J."/>
            <person name="Rivas-Marin E."/>
            <person name="Kohn T."/>
            <person name="Peeters S.H."/>
            <person name="Heuer A."/>
            <person name="Rast P."/>
            <person name="Oberbeckmann S."/>
            <person name="Bunk B."/>
            <person name="Jeske O."/>
            <person name="Meyerdierks A."/>
            <person name="Storesund J.E."/>
            <person name="Kallscheuer N."/>
            <person name="Luecker S."/>
            <person name="Lage O.M."/>
            <person name="Pohl T."/>
            <person name="Merkel B.J."/>
            <person name="Hornburger P."/>
            <person name="Mueller R.-W."/>
            <person name="Bruemmer F."/>
            <person name="Labrenz M."/>
            <person name="Spormann A.M."/>
            <person name="Op den Camp H."/>
            <person name="Overmann J."/>
            <person name="Amann R."/>
            <person name="Jetten M.S.M."/>
            <person name="Mascher T."/>
            <person name="Medema M.H."/>
            <person name="Devos D.P."/>
            <person name="Kaster A.-K."/>
            <person name="Ovreas L."/>
            <person name="Rohde M."/>
            <person name="Galperin M.Y."/>
            <person name="Jogler C."/>
        </authorList>
    </citation>
    <scope>NUCLEOTIDE SEQUENCE [LARGE SCALE GENOMIC DNA]</scope>
    <source>
        <strain evidence="1 2">ETA_A1</strain>
    </source>
</reference>
<dbReference type="EMBL" id="CP036273">
    <property type="protein sequence ID" value="QDU22557.1"/>
    <property type="molecule type" value="Genomic_DNA"/>
</dbReference>
<gene>
    <name evidence="1" type="ORF">ETAA1_45400</name>
</gene>
<evidence type="ECO:0000313" key="1">
    <source>
        <dbReference type="EMBL" id="QDU22557.1"/>
    </source>
</evidence>
<dbReference type="RefSeq" id="WP_145242387.1">
    <property type="nucleotide sequence ID" value="NZ_CP036273.1"/>
</dbReference>